<dbReference type="EMBL" id="KC612014">
    <property type="protein sequence ID" value="AGH59445.1"/>
    <property type="molecule type" value="Genomic_DNA"/>
</dbReference>
<name>M4T972_9TRYP</name>
<evidence type="ECO:0000256" key="1">
    <source>
        <dbReference type="ARBA" id="ARBA00004609"/>
    </source>
</evidence>
<feature type="non-terminal residue" evidence="8">
    <location>
        <position position="1"/>
    </location>
</feature>
<dbReference type="VEuPathDB" id="TriTrypDB:Tb427_000482900"/>
<dbReference type="Pfam" id="PF00913">
    <property type="entry name" value="Trypan_glycop"/>
    <property type="match status" value="1"/>
</dbReference>
<evidence type="ECO:0000256" key="3">
    <source>
        <dbReference type="ARBA" id="ARBA00022622"/>
    </source>
</evidence>
<proteinExistence type="predicted"/>
<evidence type="ECO:0000313" key="8">
    <source>
        <dbReference type="EMBL" id="AGH59445.1"/>
    </source>
</evidence>
<evidence type="ECO:0000256" key="2">
    <source>
        <dbReference type="ARBA" id="ARBA00022475"/>
    </source>
</evidence>
<keyword evidence="2" id="KW-1003">Cell membrane</keyword>
<comment type="subcellular location">
    <subcellularLocation>
        <location evidence="1">Cell membrane</location>
        <topology evidence="1">Lipid-anchor</topology>
        <topology evidence="1">GPI-anchor</topology>
    </subcellularLocation>
</comment>
<dbReference type="GO" id="GO:0098552">
    <property type="term" value="C:side of membrane"/>
    <property type="evidence" value="ECO:0007669"/>
    <property type="project" value="UniProtKB-KW"/>
</dbReference>
<dbReference type="AlphaFoldDB" id="M4T972"/>
<dbReference type="SUPFAM" id="SSF58087">
    <property type="entry name" value="Variant surface glycoprotein (N-terminal domain)"/>
    <property type="match status" value="1"/>
</dbReference>
<sequence length="333" mass="35553">ASWTGTTKQNLLMQYYAAKAAQSITDLLERATDKMCNAIQKTATAAAATSAFITQLAETHGASSKGCLVTSENDGISDVQGANTLSGSGLKCKLPTGELKADTDSQHLDNNGFIKRQSSEQTVNTITAGSDFCVYPSQKSTNNLINQGTGQNLQGGPEYVAGFYNLQNGGLSLVATKTLTSGSTAPRVLHEAHKAYLELRDEPATFAFHTVATLAEDPTFQAIYTAVTQVATDNGETNKKPINNEIAQFSGEEAAFLTEFTTKPESETIPKGTAGLNQETTLGNLQPGEEAKRLLEHYQQLNFGTLNSKLKSLQDATTKQDPKAADICNKITD</sequence>
<protein>
    <submittedName>
        <fullName evidence="8">Variant surface glycoprotein 3412</fullName>
    </submittedName>
</protein>
<evidence type="ECO:0000256" key="4">
    <source>
        <dbReference type="ARBA" id="ARBA00023136"/>
    </source>
</evidence>
<organism evidence="8">
    <name type="scientific">Trypanosoma brucei</name>
    <dbReference type="NCBI Taxonomy" id="5691"/>
    <lineage>
        <taxon>Eukaryota</taxon>
        <taxon>Discoba</taxon>
        <taxon>Euglenozoa</taxon>
        <taxon>Kinetoplastea</taxon>
        <taxon>Metakinetoplastina</taxon>
        <taxon>Trypanosomatida</taxon>
        <taxon>Trypanosomatidae</taxon>
        <taxon>Trypanosoma</taxon>
    </lineage>
</organism>
<dbReference type="GO" id="GO:0005886">
    <property type="term" value="C:plasma membrane"/>
    <property type="evidence" value="ECO:0007669"/>
    <property type="project" value="UniProtKB-SubCell"/>
</dbReference>
<dbReference type="Gene3D" id="3.90.150.10">
    <property type="entry name" value="Variant Surface Glycoprotein, subunit A domain 1"/>
    <property type="match status" value="1"/>
</dbReference>
<reference evidence="8" key="2">
    <citation type="journal article" date="2014" name="Mol. Biochem. Parasitol.">
        <title>Capturing the variant surface glycoprotein repertoire (the VSGnome) of Trypanosoma brucei Lister 427.</title>
        <authorList>
            <person name="Cross G.A."/>
            <person name="Kim H.S."/>
            <person name="Wickstead B."/>
        </authorList>
    </citation>
    <scope>NUCLEOTIDE SEQUENCE</scope>
    <source>
        <strain evidence="8">Lister 427</strain>
    </source>
</reference>
<reference evidence="8" key="1">
    <citation type="submission" date="2013-02" db="EMBL/GenBank/DDBJ databases">
        <authorList>
            <person name="Cross G.A.M."/>
            <person name="Kim H.-S."/>
            <person name="Wickstead B."/>
        </authorList>
    </citation>
    <scope>NUCLEOTIDE SEQUENCE</scope>
    <source>
        <strain evidence="8">Lister 427</strain>
    </source>
</reference>
<keyword evidence="4" id="KW-0472">Membrane</keyword>
<keyword evidence="6" id="KW-0449">Lipoprotein</keyword>
<dbReference type="GO" id="GO:0042783">
    <property type="term" value="P:symbiont-mediated evasion of host immune response"/>
    <property type="evidence" value="ECO:0007669"/>
    <property type="project" value="InterPro"/>
</dbReference>
<dbReference type="InterPro" id="IPR001812">
    <property type="entry name" value="Trypano_VSG_A_N_dom"/>
</dbReference>
<dbReference type="Gene3D" id="1.10.470.10">
    <property type="entry name" value="Variant Surface Glycoprotein, subunit A, domain 2"/>
    <property type="match status" value="1"/>
</dbReference>
<accession>M4T972</accession>
<keyword evidence="5" id="KW-0325">Glycoprotein</keyword>
<keyword evidence="3" id="KW-0336">GPI-anchor</keyword>
<evidence type="ECO:0000256" key="6">
    <source>
        <dbReference type="ARBA" id="ARBA00023288"/>
    </source>
</evidence>
<feature type="domain" description="Trypanosome variant surface glycoprotein A-type N-terminal" evidence="7">
    <location>
        <begin position="7"/>
        <end position="299"/>
    </location>
</feature>
<evidence type="ECO:0000256" key="5">
    <source>
        <dbReference type="ARBA" id="ARBA00023180"/>
    </source>
</evidence>
<evidence type="ECO:0000259" key="7">
    <source>
        <dbReference type="Pfam" id="PF00913"/>
    </source>
</evidence>